<reference evidence="3 4" key="1">
    <citation type="journal article" date="2015" name="Genome Biol.">
        <title>Comparative genomics of Steinernema reveals deeply conserved gene regulatory networks.</title>
        <authorList>
            <person name="Dillman A.R."/>
            <person name="Macchietto M."/>
            <person name="Porter C.F."/>
            <person name="Rogers A."/>
            <person name="Williams B."/>
            <person name="Antoshechkin I."/>
            <person name="Lee M.M."/>
            <person name="Goodwin Z."/>
            <person name="Lu X."/>
            <person name="Lewis E.E."/>
            <person name="Goodrich-Blair H."/>
            <person name="Stock S.P."/>
            <person name="Adams B.J."/>
            <person name="Sternberg P.W."/>
            <person name="Mortazavi A."/>
        </authorList>
    </citation>
    <scope>NUCLEOTIDE SEQUENCE [LARGE SCALE GENOMIC DNA]</scope>
    <source>
        <strain evidence="3 4">ALL</strain>
    </source>
</reference>
<comment type="caution">
    <text evidence="3">The sequence shown here is derived from an EMBL/GenBank/DDBJ whole genome shotgun (WGS) entry which is preliminary data.</text>
</comment>
<evidence type="ECO:0000256" key="1">
    <source>
        <dbReference type="ARBA" id="ARBA00022729"/>
    </source>
</evidence>
<reference evidence="3 4" key="2">
    <citation type="journal article" date="2019" name="G3 (Bethesda)">
        <title>Hybrid Assembly of the Genome of the Entomopathogenic Nematode Steinernema carpocapsae Identifies the X-Chromosome.</title>
        <authorList>
            <person name="Serra L."/>
            <person name="Macchietto M."/>
            <person name="Macias-Munoz A."/>
            <person name="McGill C.J."/>
            <person name="Rodriguez I.M."/>
            <person name="Rodriguez B."/>
            <person name="Murad R."/>
            <person name="Mortazavi A."/>
        </authorList>
    </citation>
    <scope>NUCLEOTIDE SEQUENCE [LARGE SCALE GENOMIC DNA]</scope>
    <source>
        <strain evidence="3 4">ALL</strain>
    </source>
</reference>
<evidence type="ECO:0000313" key="4">
    <source>
        <dbReference type="Proteomes" id="UP000298663"/>
    </source>
</evidence>
<evidence type="ECO:0008006" key="5">
    <source>
        <dbReference type="Google" id="ProtNLM"/>
    </source>
</evidence>
<accession>A0A4U5PIV2</accession>
<dbReference type="AlphaFoldDB" id="A0A4U5PIV2"/>
<organism evidence="3 4">
    <name type="scientific">Steinernema carpocapsae</name>
    <name type="common">Entomopathogenic nematode</name>
    <dbReference type="NCBI Taxonomy" id="34508"/>
    <lineage>
        <taxon>Eukaryota</taxon>
        <taxon>Metazoa</taxon>
        <taxon>Ecdysozoa</taxon>
        <taxon>Nematoda</taxon>
        <taxon>Chromadorea</taxon>
        <taxon>Rhabditida</taxon>
        <taxon>Tylenchina</taxon>
        <taxon>Panagrolaimomorpha</taxon>
        <taxon>Strongyloidoidea</taxon>
        <taxon>Steinernematidae</taxon>
        <taxon>Steinernema</taxon>
    </lineage>
</organism>
<keyword evidence="1 2" id="KW-0732">Signal</keyword>
<dbReference type="Proteomes" id="UP000298663">
    <property type="component" value="Unassembled WGS sequence"/>
</dbReference>
<dbReference type="InterPro" id="IPR036438">
    <property type="entry name" value="Insulin-like_sf"/>
</dbReference>
<protein>
    <recommendedName>
        <fullName evidence="5">Insulin-like domain-containing protein</fullName>
    </recommendedName>
</protein>
<evidence type="ECO:0000313" key="3">
    <source>
        <dbReference type="EMBL" id="TKR96622.1"/>
    </source>
</evidence>
<dbReference type="SUPFAM" id="SSF56994">
    <property type="entry name" value="Insulin-like"/>
    <property type="match status" value="1"/>
</dbReference>
<feature type="chain" id="PRO_5021026266" description="Insulin-like domain-containing protein" evidence="2">
    <location>
        <begin position="19"/>
        <end position="142"/>
    </location>
</feature>
<feature type="signal peptide" evidence="2">
    <location>
        <begin position="1"/>
        <end position="18"/>
    </location>
</feature>
<evidence type="ECO:0000256" key="2">
    <source>
        <dbReference type="SAM" id="SignalP"/>
    </source>
</evidence>
<name>A0A4U5PIV2_STECR</name>
<keyword evidence="4" id="KW-1185">Reference proteome</keyword>
<proteinExistence type="predicted"/>
<gene>
    <name evidence="3" type="ORF">L596_010617</name>
</gene>
<dbReference type="EMBL" id="AZBU02000002">
    <property type="protein sequence ID" value="TKR96622.1"/>
    <property type="molecule type" value="Genomic_DNA"/>
</dbReference>
<sequence length="142" mass="16176">MKSAVVCFGLILVMSVGANFDQEGESELIKSFRKELKNKMQAEAESDRFVRKYFEERRAELDNGSKTMPKPLISQKTKESVIHKICGKQRIMETIEFTCGGLDKINLLKHAPFVLGSHYLKNVHNYCCKDGCTLSYLQGLYC</sequence>